<dbReference type="GO" id="GO:0050440">
    <property type="term" value="F:2-methylcitrate synthase activity"/>
    <property type="evidence" value="ECO:0007669"/>
    <property type="project" value="TreeGrafter"/>
</dbReference>
<protein>
    <recommendedName>
        <fullName evidence="6 8">Citrate synthase</fullName>
    </recommendedName>
</protein>
<evidence type="ECO:0000256" key="7">
    <source>
        <dbReference type="PIRSR" id="PIRSR001369-1"/>
    </source>
</evidence>
<dbReference type="PANTHER" id="PTHR11739">
    <property type="entry name" value="CITRATE SYNTHASE"/>
    <property type="match status" value="1"/>
</dbReference>
<keyword evidence="4 6" id="KW-0808">Transferase</keyword>
<dbReference type="InterPro" id="IPR011278">
    <property type="entry name" value="2-MeCitrate/Citrate_synth_II"/>
</dbReference>
<reference evidence="10" key="1">
    <citation type="submission" date="2014-11" db="EMBL/GenBank/DDBJ databases">
        <authorList>
            <person name="Otto D Thomas"/>
            <person name="Naeem Raeece"/>
        </authorList>
    </citation>
    <scope>NUCLEOTIDE SEQUENCE</scope>
</reference>
<evidence type="ECO:0000256" key="4">
    <source>
        <dbReference type="ARBA" id="ARBA00022679"/>
    </source>
</evidence>
<dbReference type="VEuPathDB" id="CryptoDB:Cvel_10493"/>
<dbReference type="FunFam" id="1.10.230.10:FF:000003">
    <property type="entry name" value="Citrate synthase"/>
    <property type="match status" value="1"/>
</dbReference>
<evidence type="ECO:0000256" key="1">
    <source>
        <dbReference type="ARBA" id="ARBA00004751"/>
    </source>
</evidence>
<dbReference type="GO" id="GO:0006099">
    <property type="term" value="P:tricarboxylic acid cycle"/>
    <property type="evidence" value="ECO:0007669"/>
    <property type="project" value="UniProtKB-UniPathway"/>
</dbReference>
<accession>A0A0G4I326</accession>
<sequence length="433" mass="47686">MLSSFCRQRVASLSFRRAAVVSSSVFRLQQAPASSPVSLCASRAMSAAAGGGEEVKKGLAGVIAGSSAIATVGKHDTHGLQYRGYDIEELCEKCCYEEVMHLLLSGHLPNKEELAAYRQKIAANRELSPEMKETLEKIPKTAHPMDVLRTGCSMLGALEPETDPATQQNDAAVRMISIFPSMLLYWWHYSHSGTRIAIKTDPSDSIALHFYKLLFNDPSGASVDALKLKTLDVSMILYAEHDFNASTFAARVTSATRSDLHSAITSAIGTLKGPLHGGANEAAMEMLEKFDSPSDAESKLQQMFNNKELVMGFGHRLYKNGDPRSPVIQSLSRQLSEKPYGDAKLYAISEHVEKLMVEKKKMYPNLDFYSASAYSQCGIPTVLFTPIFVVARTAGWAAHVFEQRQDNKLIRPQSAYTGPDRRPVPSLEMRSRL</sequence>
<dbReference type="AlphaFoldDB" id="A0A0G4I326"/>
<comment type="catalytic activity">
    <reaction evidence="5">
        <text>oxaloacetate + acetyl-CoA + H2O = citrate + CoA + H(+)</text>
        <dbReference type="Rhea" id="RHEA:16845"/>
        <dbReference type="ChEBI" id="CHEBI:15377"/>
        <dbReference type="ChEBI" id="CHEBI:15378"/>
        <dbReference type="ChEBI" id="CHEBI:16452"/>
        <dbReference type="ChEBI" id="CHEBI:16947"/>
        <dbReference type="ChEBI" id="CHEBI:57287"/>
        <dbReference type="ChEBI" id="CHEBI:57288"/>
        <dbReference type="EC" id="2.3.3.16"/>
    </reaction>
</comment>
<evidence type="ECO:0000256" key="2">
    <source>
        <dbReference type="ARBA" id="ARBA00010566"/>
    </source>
</evidence>
<keyword evidence="3" id="KW-0816">Tricarboxylic acid cycle</keyword>
<dbReference type="InterPro" id="IPR036969">
    <property type="entry name" value="Citrate_synthase_sf"/>
</dbReference>
<evidence type="ECO:0000313" key="10">
    <source>
        <dbReference type="EMBL" id="CEM51252.1"/>
    </source>
</evidence>
<feature type="region of interest" description="Disordered" evidence="9">
    <location>
        <begin position="411"/>
        <end position="433"/>
    </location>
</feature>
<dbReference type="PhylomeDB" id="A0A0G4I326"/>
<dbReference type="UniPathway" id="UPA00223"/>
<proteinExistence type="inferred from homology"/>
<name>A0A0G4I326_9ALVE</name>
<evidence type="ECO:0000256" key="5">
    <source>
        <dbReference type="ARBA" id="ARBA00049288"/>
    </source>
</evidence>
<feature type="compositionally biased region" description="Basic and acidic residues" evidence="9">
    <location>
        <begin position="419"/>
        <end position="433"/>
    </location>
</feature>
<dbReference type="GO" id="GO:0019679">
    <property type="term" value="P:propionate metabolic process, methylcitrate cycle"/>
    <property type="evidence" value="ECO:0007669"/>
    <property type="project" value="TreeGrafter"/>
</dbReference>
<dbReference type="InterPro" id="IPR016142">
    <property type="entry name" value="Citrate_synth-like_lrg_a-sub"/>
</dbReference>
<evidence type="ECO:0000256" key="8">
    <source>
        <dbReference type="RuleBase" id="RU000441"/>
    </source>
</evidence>
<dbReference type="GO" id="GO:0005975">
    <property type="term" value="P:carbohydrate metabolic process"/>
    <property type="evidence" value="ECO:0007669"/>
    <property type="project" value="TreeGrafter"/>
</dbReference>
<dbReference type="PIRSF" id="PIRSF001369">
    <property type="entry name" value="Citrate_synth"/>
    <property type="match status" value="1"/>
</dbReference>
<feature type="active site" evidence="7">
    <location>
        <position position="315"/>
    </location>
</feature>
<feature type="active site" evidence="7">
    <location>
        <position position="367"/>
    </location>
</feature>
<dbReference type="InterPro" id="IPR002020">
    <property type="entry name" value="Citrate_synthase"/>
</dbReference>
<gene>
    <name evidence="10" type="ORF">Cvel_10493</name>
</gene>
<evidence type="ECO:0000256" key="9">
    <source>
        <dbReference type="SAM" id="MobiDB-lite"/>
    </source>
</evidence>
<dbReference type="GO" id="GO:0036440">
    <property type="term" value="F:citrate synthase activity"/>
    <property type="evidence" value="ECO:0007669"/>
    <property type="project" value="UniProtKB-EC"/>
</dbReference>
<comment type="pathway">
    <text evidence="1">Carbohydrate metabolism; tricarboxylic acid cycle; isocitrate from oxaloacetate: step 1/2.</text>
</comment>
<dbReference type="InterPro" id="IPR024176">
    <property type="entry name" value="Citrate_synthase_bac-typ"/>
</dbReference>
<dbReference type="GO" id="GO:0005759">
    <property type="term" value="C:mitochondrial matrix"/>
    <property type="evidence" value="ECO:0007669"/>
    <property type="project" value="TreeGrafter"/>
</dbReference>
<organism evidence="10">
    <name type="scientific">Chromera velia CCMP2878</name>
    <dbReference type="NCBI Taxonomy" id="1169474"/>
    <lineage>
        <taxon>Eukaryota</taxon>
        <taxon>Sar</taxon>
        <taxon>Alveolata</taxon>
        <taxon>Colpodellida</taxon>
        <taxon>Chromeraceae</taxon>
        <taxon>Chromera</taxon>
    </lineage>
</organism>
<evidence type="ECO:0000256" key="3">
    <source>
        <dbReference type="ARBA" id="ARBA00022532"/>
    </source>
</evidence>
<dbReference type="NCBIfam" id="TIGR01800">
    <property type="entry name" value="cit_synth_II"/>
    <property type="match status" value="1"/>
</dbReference>
<dbReference type="Gene3D" id="1.10.230.10">
    <property type="entry name" value="Cytochrome P450-Terp, domain 2"/>
    <property type="match status" value="1"/>
</dbReference>
<dbReference type="PRINTS" id="PR00143">
    <property type="entry name" value="CITRTSNTHASE"/>
</dbReference>
<comment type="similarity">
    <text evidence="2 6 8">Belongs to the citrate synthase family.</text>
</comment>
<dbReference type="Gene3D" id="1.10.580.10">
    <property type="entry name" value="Citrate Synthase, domain 1"/>
    <property type="match status" value="1"/>
</dbReference>
<dbReference type="Pfam" id="PF00285">
    <property type="entry name" value="Citrate_synt"/>
    <property type="match status" value="1"/>
</dbReference>
<dbReference type="PANTHER" id="PTHR11739:SF25">
    <property type="entry name" value="CITRATE SYNTHASE-RELATED PROTEIN DDB_G0287281"/>
    <property type="match status" value="1"/>
</dbReference>
<evidence type="ECO:0000256" key="6">
    <source>
        <dbReference type="PIRNR" id="PIRNR001369"/>
    </source>
</evidence>
<dbReference type="SUPFAM" id="SSF48256">
    <property type="entry name" value="Citrate synthase"/>
    <property type="match status" value="1"/>
</dbReference>
<dbReference type="InterPro" id="IPR016143">
    <property type="entry name" value="Citrate_synth-like_sm_a-sub"/>
</dbReference>
<dbReference type="EMBL" id="CDMZ01004894">
    <property type="protein sequence ID" value="CEM51252.1"/>
    <property type="molecule type" value="Genomic_DNA"/>
</dbReference>